<dbReference type="InterPro" id="IPR022742">
    <property type="entry name" value="Hydrolase_4"/>
</dbReference>
<evidence type="ECO:0000313" key="2">
    <source>
        <dbReference type="EMBL" id="SPX61042.1"/>
    </source>
</evidence>
<dbReference type="Pfam" id="PF12146">
    <property type="entry name" value="Hydrolase_4"/>
    <property type="match status" value="1"/>
</dbReference>
<dbReference type="InterPro" id="IPR051044">
    <property type="entry name" value="MAG_DAG_Lipase"/>
</dbReference>
<dbReference type="GO" id="GO:0016787">
    <property type="term" value="F:hydrolase activity"/>
    <property type="evidence" value="ECO:0007669"/>
    <property type="project" value="UniProtKB-KW"/>
</dbReference>
<sequence>MQKTIYFYSNNMKLEGKLELPVSECFGYVLFAHCFTCGKDIAAARSISKELALNGFAVLRFDFTGLGRSEGNFSETNFSSNVEDLVAAADFLRKEYQAPEMLIGHSLGGAAVLLAAKQIKEVQAVATIGAPATAQHVKEHFSADLTEIENKGSAKVKLGPKQFSIKKQFLEDIDRYQQTIISTKGKALLIMHSPSDKIVSIDEAEKIYKAAAHPKSFISLDKADHLLSQQEDAQYAAKVIAAWASRYLINLSVKEKQSKSVDKGHVVVEEKDHIFTQRVYSDDHQWLADEPEQAGGQNLGPDPYEHLLAALGACTAMTIRLVANKQQWPLDSVQVELSHARLHQKESYCQFWCMSKISSSGLPVRLFNNLHSVFKLNVINNKC</sequence>
<dbReference type="AlphaFoldDB" id="A0A2X1R6R7"/>
<keyword evidence="2" id="KW-0378">Hydrolase</keyword>
<dbReference type="InterPro" id="IPR015946">
    <property type="entry name" value="KH_dom-like_a/b"/>
</dbReference>
<evidence type="ECO:0000259" key="1">
    <source>
        <dbReference type="Pfam" id="PF12146"/>
    </source>
</evidence>
<protein>
    <submittedName>
        <fullName evidence="2">Alpha/beta superfamily hydrolase</fullName>
    </submittedName>
</protein>
<dbReference type="SUPFAM" id="SSF53474">
    <property type="entry name" value="alpha/beta-Hydrolases"/>
    <property type="match status" value="1"/>
</dbReference>
<proteinExistence type="predicted"/>
<dbReference type="InterPro" id="IPR029058">
    <property type="entry name" value="AB_hydrolase_fold"/>
</dbReference>
<gene>
    <name evidence="2" type="ORF">NCTC12022_01780</name>
</gene>
<dbReference type="Proteomes" id="UP000251942">
    <property type="component" value="Unassembled WGS sequence"/>
</dbReference>
<dbReference type="SUPFAM" id="SSF82784">
    <property type="entry name" value="OsmC-like"/>
    <property type="match status" value="1"/>
</dbReference>
<accession>A0A2X1R6R7</accession>
<dbReference type="Gene3D" id="3.40.50.1820">
    <property type="entry name" value="alpha/beta hydrolase"/>
    <property type="match status" value="1"/>
</dbReference>
<dbReference type="Pfam" id="PF02566">
    <property type="entry name" value="OsmC"/>
    <property type="match status" value="1"/>
</dbReference>
<organism evidence="2 3">
    <name type="scientific">Legionella feeleii</name>
    <dbReference type="NCBI Taxonomy" id="453"/>
    <lineage>
        <taxon>Bacteria</taxon>
        <taxon>Pseudomonadati</taxon>
        <taxon>Pseudomonadota</taxon>
        <taxon>Gammaproteobacteria</taxon>
        <taxon>Legionellales</taxon>
        <taxon>Legionellaceae</taxon>
        <taxon>Legionella</taxon>
    </lineage>
</organism>
<dbReference type="InterPro" id="IPR003718">
    <property type="entry name" value="OsmC/Ohr_fam"/>
</dbReference>
<feature type="domain" description="Serine aminopeptidase S33" evidence="1">
    <location>
        <begin position="45"/>
        <end position="138"/>
    </location>
</feature>
<dbReference type="InterPro" id="IPR036102">
    <property type="entry name" value="OsmC/Ohrsf"/>
</dbReference>
<dbReference type="Gene3D" id="3.30.300.20">
    <property type="match status" value="1"/>
</dbReference>
<evidence type="ECO:0000313" key="3">
    <source>
        <dbReference type="Proteomes" id="UP000251942"/>
    </source>
</evidence>
<dbReference type="RefSeq" id="WP_112854720.1">
    <property type="nucleotide sequence ID" value="NZ_UASS01000015.1"/>
</dbReference>
<dbReference type="EMBL" id="UASS01000015">
    <property type="protein sequence ID" value="SPX61042.1"/>
    <property type="molecule type" value="Genomic_DNA"/>
</dbReference>
<dbReference type="PANTHER" id="PTHR11614">
    <property type="entry name" value="PHOSPHOLIPASE-RELATED"/>
    <property type="match status" value="1"/>
</dbReference>
<reference evidence="2 3" key="1">
    <citation type="submission" date="2018-06" db="EMBL/GenBank/DDBJ databases">
        <authorList>
            <consortium name="Pathogen Informatics"/>
            <person name="Doyle S."/>
        </authorList>
    </citation>
    <scope>NUCLEOTIDE SEQUENCE [LARGE SCALE GENOMIC DNA]</scope>
    <source>
        <strain evidence="2 3">NCTC12022</strain>
    </source>
</reference>
<name>A0A2X1R6R7_9GAMM</name>